<dbReference type="Proteomes" id="UP000740926">
    <property type="component" value="Unassembled WGS sequence"/>
</dbReference>
<gene>
    <name evidence="2" type="ORF">G6F50_016726</name>
</gene>
<feature type="region of interest" description="Disordered" evidence="1">
    <location>
        <begin position="48"/>
        <end position="87"/>
    </location>
</feature>
<evidence type="ECO:0000313" key="3">
    <source>
        <dbReference type="Proteomes" id="UP000740926"/>
    </source>
</evidence>
<dbReference type="EMBL" id="JAANIU010010973">
    <property type="protein sequence ID" value="KAG1531381.1"/>
    <property type="molecule type" value="Genomic_DNA"/>
</dbReference>
<sequence>MAIPLPRARQRAVGVDLHPGLDAGVAFLDAVQAGPSPGFAGQPALLQRRQPLGGGQGGGGAGRGAAYGGRRAINRVGSRQDTAPECR</sequence>
<organism evidence="2 3">
    <name type="scientific">Rhizopus delemar</name>
    <dbReference type="NCBI Taxonomy" id="936053"/>
    <lineage>
        <taxon>Eukaryota</taxon>
        <taxon>Fungi</taxon>
        <taxon>Fungi incertae sedis</taxon>
        <taxon>Mucoromycota</taxon>
        <taxon>Mucoromycotina</taxon>
        <taxon>Mucoromycetes</taxon>
        <taxon>Mucorales</taxon>
        <taxon>Mucorineae</taxon>
        <taxon>Rhizopodaceae</taxon>
        <taxon>Rhizopus</taxon>
    </lineage>
</organism>
<dbReference type="AlphaFoldDB" id="A0A9P7C1B2"/>
<comment type="caution">
    <text evidence="2">The sequence shown here is derived from an EMBL/GenBank/DDBJ whole genome shotgun (WGS) entry which is preliminary data.</text>
</comment>
<keyword evidence="3" id="KW-1185">Reference proteome</keyword>
<name>A0A9P7C1B2_9FUNG</name>
<accession>A0A9P7C1B2</accession>
<feature type="compositionally biased region" description="Gly residues" evidence="1">
    <location>
        <begin position="52"/>
        <end position="67"/>
    </location>
</feature>
<reference evidence="2 3" key="1">
    <citation type="journal article" date="2020" name="Microb. Genom.">
        <title>Genetic diversity of clinical and environmental Mucorales isolates obtained from an investigation of mucormycosis cases among solid organ transplant recipients.</title>
        <authorList>
            <person name="Nguyen M.H."/>
            <person name="Kaul D."/>
            <person name="Muto C."/>
            <person name="Cheng S.J."/>
            <person name="Richter R.A."/>
            <person name="Bruno V.M."/>
            <person name="Liu G."/>
            <person name="Beyhan S."/>
            <person name="Sundermann A.J."/>
            <person name="Mounaud S."/>
            <person name="Pasculle A.W."/>
            <person name="Nierman W.C."/>
            <person name="Driscoll E."/>
            <person name="Cumbie R."/>
            <person name="Clancy C.J."/>
            <person name="Dupont C.L."/>
        </authorList>
    </citation>
    <scope>NUCLEOTIDE SEQUENCE [LARGE SCALE GENOMIC DNA]</scope>
    <source>
        <strain evidence="2 3">GL24</strain>
    </source>
</reference>
<evidence type="ECO:0000256" key="1">
    <source>
        <dbReference type="SAM" id="MobiDB-lite"/>
    </source>
</evidence>
<proteinExistence type="predicted"/>
<protein>
    <submittedName>
        <fullName evidence="2">Uncharacterized protein</fullName>
    </submittedName>
</protein>
<evidence type="ECO:0000313" key="2">
    <source>
        <dbReference type="EMBL" id="KAG1531381.1"/>
    </source>
</evidence>